<accession>A0A6A7AU63</accession>
<sequence>MWPLGRGGKRQRCDRCAVGAGEGAVSRAGRGRAWATVVYARAGPVSDAVVVVAPECAAAAARPAREPPRGGGQRALALSQGSARSRGRRGVGVGDVAVAVSRAGPGGESSVAHSKRSTSTGCSAAQRRSVTASKATRLVWSGLVRSRLVAAAGWRPSGSRTLGGGHVQNYGHGTSVSAHAARPAISRGLPGVSEMTTCVHAAAGLSTLVGTQAFEWWLGLIPAASDWGGCMDYEKGHRGRHGQQLHWHLLDSVHSMQPASVCQCVHALSPLLRILNNTDNPYNVLCWHRPPSPSTPGLQHRRPLRSPSKLRPAAWQRLT</sequence>
<dbReference type="Proteomes" id="UP000799423">
    <property type="component" value="Unassembled WGS sequence"/>
</dbReference>
<reference evidence="2" key="1">
    <citation type="submission" date="2020-01" db="EMBL/GenBank/DDBJ databases">
        <authorList>
            <consortium name="DOE Joint Genome Institute"/>
            <person name="Haridas S."/>
            <person name="Albert R."/>
            <person name="Binder M."/>
            <person name="Bloem J."/>
            <person name="Labutti K."/>
            <person name="Salamov A."/>
            <person name="Andreopoulos B."/>
            <person name="Baker S.E."/>
            <person name="Barry K."/>
            <person name="Bills G."/>
            <person name="Bluhm B.H."/>
            <person name="Cannon C."/>
            <person name="Castanera R."/>
            <person name="Culley D.E."/>
            <person name="Daum C."/>
            <person name="Ezra D."/>
            <person name="Gonzalez J.B."/>
            <person name="Henrissat B."/>
            <person name="Kuo A."/>
            <person name="Liang C."/>
            <person name="Lipzen A."/>
            <person name="Lutzoni F."/>
            <person name="Magnuson J."/>
            <person name="Mondo S."/>
            <person name="Nolan M."/>
            <person name="Ohm R."/>
            <person name="Pangilinan J."/>
            <person name="Park H.-J."/>
            <person name="Ramirez L."/>
            <person name="Alfaro M."/>
            <person name="Sun H."/>
            <person name="Tritt A."/>
            <person name="Yoshinaga Y."/>
            <person name="Zwiers L.-H."/>
            <person name="Turgeon B.G."/>
            <person name="Goodwin S.B."/>
            <person name="Spatafora J.W."/>
            <person name="Crous P.W."/>
            <person name="Grigoriev I.V."/>
        </authorList>
    </citation>
    <scope>NUCLEOTIDE SEQUENCE</scope>
    <source>
        <strain evidence="2">IPT5</strain>
    </source>
</reference>
<feature type="region of interest" description="Disordered" evidence="1">
    <location>
        <begin position="102"/>
        <end position="128"/>
    </location>
</feature>
<feature type="region of interest" description="Disordered" evidence="1">
    <location>
        <begin position="294"/>
        <end position="319"/>
    </location>
</feature>
<evidence type="ECO:0000313" key="2">
    <source>
        <dbReference type="EMBL" id="KAF2846602.1"/>
    </source>
</evidence>
<feature type="compositionally biased region" description="Polar residues" evidence="1">
    <location>
        <begin position="117"/>
        <end position="128"/>
    </location>
</feature>
<evidence type="ECO:0000313" key="3">
    <source>
        <dbReference type="Proteomes" id="UP000799423"/>
    </source>
</evidence>
<dbReference type="EMBL" id="MU006333">
    <property type="protein sequence ID" value="KAF2846602.1"/>
    <property type="molecule type" value="Genomic_DNA"/>
</dbReference>
<evidence type="ECO:0000256" key="1">
    <source>
        <dbReference type="SAM" id="MobiDB-lite"/>
    </source>
</evidence>
<keyword evidence="3" id="KW-1185">Reference proteome</keyword>
<gene>
    <name evidence="2" type="ORF">T440DRAFT_224212</name>
</gene>
<dbReference type="AlphaFoldDB" id="A0A6A7AU63"/>
<proteinExistence type="predicted"/>
<feature type="region of interest" description="Disordered" evidence="1">
    <location>
        <begin position="61"/>
        <end position="90"/>
    </location>
</feature>
<protein>
    <submittedName>
        <fullName evidence="2">Uncharacterized protein</fullName>
    </submittedName>
</protein>
<organism evidence="2 3">
    <name type="scientific">Plenodomus tracheiphilus IPT5</name>
    <dbReference type="NCBI Taxonomy" id="1408161"/>
    <lineage>
        <taxon>Eukaryota</taxon>
        <taxon>Fungi</taxon>
        <taxon>Dikarya</taxon>
        <taxon>Ascomycota</taxon>
        <taxon>Pezizomycotina</taxon>
        <taxon>Dothideomycetes</taxon>
        <taxon>Pleosporomycetidae</taxon>
        <taxon>Pleosporales</taxon>
        <taxon>Pleosporineae</taxon>
        <taxon>Leptosphaeriaceae</taxon>
        <taxon>Plenodomus</taxon>
    </lineage>
</organism>
<name>A0A6A7AU63_9PLEO</name>